<keyword evidence="1" id="KW-1133">Transmembrane helix</keyword>
<feature type="transmembrane region" description="Helical" evidence="1">
    <location>
        <begin position="72"/>
        <end position="92"/>
    </location>
</feature>
<evidence type="ECO:0000256" key="1">
    <source>
        <dbReference type="SAM" id="Phobius"/>
    </source>
</evidence>
<keyword evidence="1" id="KW-0472">Membrane</keyword>
<keyword evidence="1" id="KW-0812">Transmembrane</keyword>
<dbReference type="Pfam" id="PF04246">
    <property type="entry name" value="RseC_MucC"/>
    <property type="match status" value="1"/>
</dbReference>
<reference evidence="2 3" key="2">
    <citation type="submission" date="2008-10" db="EMBL/GenBank/DDBJ databases">
        <title>Draft genome sequence of Clostridium hiranonis (DSM 13275).</title>
        <authorList>
            <person name="Sudarsanam P."/>
            <person name="Ley R."/>
            <person name="Guruge J."/>
            <person name="Turnbaugh P.J."/>
            <person name="Mahowald M."/>
            <person name="Liep D."/>
            <person name="Gordon J."/>
        </authorList>
    </citation>
    <scope>NUCLEOTIDE SEQUENCE [LARGE SCALE GENOMIC DNA]</scope>
    <source>
        <strain evidence="2 3">DSM 13275</strain>
    </source>
</reference>
<dbReference type="RefSeq" id="WP_006439917.1">
    <property type="nucleotide sequence ID" value="NZ_DS995356.1"/>
</dbReference>
<dbReference type="EMBL" id="ABWP01000044">
    <property type="protein sequence ID" value="EEA85402.1"/>
    <property type="molecule type" value="Genomic_DNA"/>
</dbReference>
<keyword evidence="3" id="KW-1185">Reference proteome</keyword>
<gene>
    <name evidence="2" type="ORF">CLOHIR_00999</name>
</gene>
<accession>B6FYP6</accession>
<name>B6FYP6_PEPHT</name>
<reference evidence="2 3" key="1">
    <citation type="submission" date="2008-09" db="EMBL/GenBank/DDBJ databases">
        <authorList>
            <person name="Fulton L."/>
            <person name="Clifton S."/>
            <person name="Fulton B."/>
            <person name="Xu J."/>
            <person name="Minx P."/>
            <person name="Pepin K.H."/>
            <person name="Johnson M."/>
            <person name="Thiruvilangam P."/>
            <person name="Bhonagiri V."/>
            <person name="Nash W.E."/>
            <person name="Mardis E.R."/>
            <person name="Wilson R.K."/>
        </authorList>
    </citation>
    <scope>NUCLEOTIDE SEQUENCE [LARGE SCALE GENOMIC DNA]</scope>
    <source>
        <strain evidence="2 3">DSM 13275</strain>
    </source>
</reference>
<evidence type="ECO:0000313" key="2">
    <source>
        <dbReference type="EMBL" id="EEA85402.1"/>
    </source>
</evidence>
<dbReference type="eggNOG" id="COG3086">
    <property type="taxonomic scope" value="Bacteria"/>
</dbReference>
<dbReference type="STRING" id="500633.CLOHIR_00999"/>
<dbReference type="Proteomes" id="UP000003178">
    <property type="component" value="Unassembled WGS sequence"/>
</dbReference>
<dbReference type="AlphaFoldDB" id="B6FYP6"/>
<proteinExistence type="predicted"/>
<dbReference type="InterPro" id="IPR026268">
    <property type="entry name" value="RseC"/>
</dbReference>
<organism evidence="2 3">
    <name type="scientific">Peptacetobacter hiranonis (strain DSM 13275 / JCM 10541 / KCTC 15199 / TO-931)</name>
    <name type="common">Clostridium hiranonis</name>
    <dbReference type="NCBI Taxonomy" id="500633"/>
    <lineage>
        <taxon>Bacteria</taxon>
        <taxon>Bacillati</taxon>
        <taxon>Bacillota</taxon>
        <taxon>Clostridia</taxon>
        <taxon>Peptostreptococcales</taxon>
        <taxon>Peptostreptococcaceae</taxon>
        <taxon>Peptacetobacter</taxon>
    </lineage>
</organism>
<dbReference type="HOGENOM" id="CLU_124911_2_1_9"/>
<sequence>MNQDGYIVEIIDEDTAMMRMMRMSACAKCGKCMSASSESEEILVEVDNTIGAKVGDHVVVSMEHINVMKATFLVYVIPMVLLIVGIVGSYYALNAIGFNGATEVVAAVIGIALMGLSYIYLKINDKKFKESREYVPVVTKILFDL</sequence>
<dbReference type="PANTHER" id="PTHR35867:SF1">
    <property type="entry name" value="PROTEIN RSEC"/>
    <property type="match status" value="1"/>
</dbReference>
<dbReference type="OrthoDB" id="307768at2"/>
<feature type="transmembrane region" description="Helical" evidence="1">
    <location>
        <begin position="104"/>
        <end position="121"/>
    </location>
</feature>
<protein>
    <submittedName>
        <fullName evidence="2">Positive regulator of sigma(E), RseC/MucC</fullName>
    </submittedName>
</protein>
<evidence type="ECO:0000313" key="3">
    <source>
        <dbReference type="Proteomes" id="UP000003178"/>
    </source>
</evidence>
<dbReference type="PIRSF" id="PIRSF004923">
    <property type="entry name" value="RseC"/>
    <property type="match status" value="1"/>
</dbReference>
<comment type="caution">
    <text evidence="2">The sequence shown here is derived from an EMBL/GenBank/DDBJ whole genome shotgun (WGS) entry which is preliminary data.</text>
</comment>
<dbReference type="PANTHER" id="PTHR35867">
    <property type="entry name" value="PROTEIN RSEC"/>
    <property type="match status" value="1"/>
</dbReference>
<dbReference type="InterPro" id="IPR007359">
    <property type="entry name" value="SigmaE_reg_RseC_MucC"/>
</dbReference>